<accession>A0A6B0UIV3</accession>
<feature type="region of interest" description="Disordered" evidence="1">
    <location>
        <begin position="53"/>
        <end position="88"/>
    </location>
</feature>
<evidence type="ECO:0000313" key="2">
    <source>
        <dbReference type="EMBL" id="MXU89585.1"/>
    </source>
</evidence>
<protein>
    <submittedName>
        <fullName evidence="2">Putative secreted protein</fullName>
    </submittedName>
</protein>
<feature type="compositionally biased region" description="Low complexity" evidence="1">
    <location>
        <begin position="60"/>
        <end position="81"/>
    </location>
</feature>
<sequence length="109" mass="11400">MRRRRWIGSRGDSIARLPLCSSLSWPSTLCAVGHVDPAAARSYHSILEALPPKSFRKKPSSSSVPYAASTPSRSTAPSGPAHGPSQSCECASLCGTNKTDLGSGWSASV</sequence>
<organism evidence="2">
    <name type="scientific">Ixodes ricinus</name>
    <name type="common">Common tick</name>
    <name type="synonym">Acarus ricinus</name>
    <dbReference type="NCBI Taxonomy" id="34613"/>
    <lineage>
        <taxon>Eukaryota</taxon>
        <taxon>Metazoa</taxon>
        <taxon>Ecdysozoa</taxon>
        <taxon>Arthropoda</taxon>
        <taxon>Chelicerata</taxon>
        <taxon>Arachnida</taxon>
        <taxon>Acari</taxon>
        <taxon>Parasitiformes</taxon>
        <taxon>Ixodida</taxon>
        <taxon>Ixodoidea</taxon>
        <taxon>Ixodidae</taxon>
        <taxon>Ixodinae</taxon>
        <taxon>Ixodes</taxon>
    </lineage>
</organism>
<reference evidence="2" key="1">
    <citation type="submission" date="2019-12" db="EMBL/GenBank/DDBJ databases">
        <title>An insight into the sialome of adult female Ixodes ricinus ticks feeding for 6 days.</title>
        <authorList>
            <person name="Perner J."/>
            <person name="Ribeiro J.M.C."/>
        </authorList>
    </citation>
    <scope>NUCLEOTIDE SEQUENCE</scope>
    <source>
        <strain evidence="2">Semi-engorged</strain>
        <tissue evidence="2">Salivary glands</tissue>
    </source>
</reference>
<evidence type="ECO:0000256" key="1">
    <source>
        <dbReference type="SAM" id="MobiDB-lite"/>
    </source>
</evidence>
<name>A0A6B0UIV3_IXORI</name>
<dbReference type="AlphaFoldDB" id="A0A6B0UIV3"/>
<proteinExistence type="predicted"/>
<dbReference type="EMBL" id="GIFC01007502">
    <property type="protein sequence ID" value="MXU89585.1"/>
    <property type="molecule type" value="Transcribed_RNA"/>
</dbReference>